<dbReference type="OrthoDB" id="1262474at2"/>
<reference evidence="2" key="1">
    <citation type="submission" date="2016-10" db="EMBL/GenBank/DDBJ databases">
        <authorList>
            <person name="Varghese N."/>
            <person name="Submissions S."/>
        </authorList>
    </citation>
    <scope>NUCLEOTIDE SEQUENCE [LARGE SCALE GENOMIC DNA]</scope>
    <source>
        <strain evidence="2">SUR2</strain>
    </source>
</reference>
<evidence type="ECO:0000313" key="2">
    <source>
        <dbReference type="Proteomes" id="UP000182034"/>
    </source>
</evidence>
<dbReference type="STRING" id="1612149.SAMN05216324_102421"/>
<proteinExistence type="predicted"/>
<evidence type="ECO:0000313" key="1">
    <source>
        <dbReference type="EMBL" id="SFZ91585.1"/>
    </source>
</evidence>
<gene>
    <name evidence="1" type="ORF">SAMN05216324_102421</name>
</gene>
<dbReference type="AlphaFoldDB" id="A0A1K2IGN1"/>
<organism evidence="1 2">
    <name type="scientific">Chryseobacterium limigenitum</name>
    <dbReference type="NCBI Taxonomy" id="1612149"/>
    <lineage>
        <taxon>Bacteria</taxon>
        <taxon>Pseudomonadati</taxon>
        <taxon>Bacteroidota</taxon>
        <taxon>Flavobacteriia</taxon>
        <taxon>Flavobacteriales</taxon>
        <taxon>Weeksellaceae</taxon>
        <taxon>Chryseobacterium group</taxon>
        <taxon>Chryseobacterium</taxon>
    </lineage>
</organism>
<accession>A0A1K2IGN1</accession>
<dbReference type="RefSeq" id="WP_072407672.1">
    <property type="nucleotide sequence ID" value="NZ_FPKW01000002.1"/>
</dbReference>
<keyword evidence="2" id="KW-1185">Reference proteome</keyword>
<protein>
    <recommendedName>
        <fullName evidence="3">CHAT domain-containing protein</fullName>
    </recommendedName>
</protein>
<sequence length="819" mass="93114">MDNENTKLPKAKNITWEWPVKLYISNSLDLEFQNSRSLKTLSYYDIVKPEKSHLQNFFFSNILLFKGYKEALIFFEGSPQTQITNTDIIIIIEEKNFLGKNKELIPLSQFAKLWTKRTEAGGLYFIHSDLKIPEWYDGFMTELSQNKGVVEAIEASDAEILQSYISPNLNTKTKLSDYLTKIGKRTGSPSFPRNEKFKINIPGFGSKTMHSRELSAFIKKNSSNFSYDLEGELANSITDISYSVNNVNAELESAKLIEVVPEDKGEYQTKPSGPRYLRASVYNKKDKSFANKYLLPQTSYQLWVNIGYKDISHGWTIADQKIEVEKIFEDKKLKKINIDLVISFKNSKELHRKSITLPREGESSIAKIDFTTSTKKAILEAKIGAYYKGKKIHEVLYRIPVGQSNNSSFQNGPELKTSVILKNLDNLSQQSLFSASITIEKNGKKNSLTTFQKRKSENLTYTNSLKVIIDRIKELIERGALMNNPAALEDPDNITLFIQLANNGYLLYQQFLKEIKLDGPLQLLSNREEYIPIDFAYTLKPPTRDASLCTHAKEALEKGKCCGCLKTQDEEYNTICPFGFWGLSQVIERHQFPKDLNKEGSDFILRFEPDDSRPSIDILKKMMYASTERVDAAVPGSYDKMKNTLNHKAHETPVEIKSWIDWENTIPVTDPDTLILIVHVENDDIAAVDALEIASGDFLPMTHFDERYLNTNNYKSQPPFVILIGCETVNTNAYLFDTVSFIIRKGAAMVLSNFTKITGEAATVIVSELVEILRSEAGKSKRFGEIVLRLRQRLLAKGMMMALTLLAHGDADWKIKIAK</sequence>
<name>A0A1K2IGN1_9FLAO</name>
<dbReference type="EMBL" id="FPKW01000002">
    <property type="protein sequence ID" value="SFZ91585.1"/>
    <property type="molecule type" value="Genomic_DNA"/>
</dbReference>
<dbReference type="Proteomes" id="UP000182034">
    <property type="component" value="Unassembled WGS sequence"/>
</dbReference>
<evidence type="ECO:0008006" key="3">
    <source>
        <dbReference type="Google" id="ProtNLM"/>
    </source>
</evidence>